<name>A0ABU1W5W1_9GAMM</name>
<evidence type="ECO:0000313" key="2">
    <source>
        <dbReference type="Proteomes" id="UP001251524"/>
    </source>
</evidence>
<dbReference type="PROSITE" id="PS51257">
    <property type="entry name" value="PROKAR_LIPOPROTEIN"/>
    <property type="match status" value="1"/>
</dbReference>
<dbReference type="RefSeq" id="WP_310056961.1">
    <property type="nucleotide sequence ID" value="NZ_JAVDVY010000001.1"/>
</dbReference>
<protein>
    <submittedName>
        <fullName evidence="1">Uncharacterized protein</fullName>
    </submittedName>
</protein>
<accession>A0ABU1W5W1</accession>
<reference evidence="1 2" key="1">
    <citation type="submission" date="2023-07" db="EMBL/GenBank/DDBJ databases">
        <title>Sorghum-associated microbial communities from plants grown in Nebraska, USA.</title>
        <authorList>
            <person name="Schachtman D."/>
        </authorList>
    </citation>
    <scope>NUCLEOTIDE SEQUENCE [LARGE SCALE GENOMIC DNA]</scope>
    <source>
        <strain evidence="1 2">BE198</strain>
    </source>
</reference>
<proteinExistence type="predicted"/>
<organism evidence="1 2">
    <name type="scientific">Lysobacter niastensis</name>
    <dbReference type="NCBI Taxonomy" id="380629"/>
    <lineage>
        <taxon>Bacteria</taxon>
        <taxon>Pseudomonadati</taxon>
        <taxon>Pseudomonadota</taxon>
        <taxon>Gammaproteobacteria</taxon>
        <taxon>Lysobacterales</taxon>
        <taxon>Lysobacteraceae</taxon>
        <taxon>Lysobacter</taxon>
    </lineage>
</organism>
<evidence type="ECO:0000313" key="1">
    <source>
        <dbReference type="EMBL" id="MDR7132959.1"/>
    </source>
</evidence>
<dbReference type="Proteomes" id="UP001251524">
    <property type="component" value="Unassembled WGS sequence"/>
</dbReference>
<keyword evidence="2" id="KW-1185">Reference proteome</keyword>
<gene>
    <name evidence="1" type="ORF">J2X06_000143</name>
</gene>
<sequence length="163" mass="16902">MLIRNRTQYVLAAALFASLAVVGCKKKEEPVAVTPAPAPVEPAPMPPAEPAPMPAAVTVSSVTLGTAAGADKKIATPMTTFKPSDKIIVSVATDGTASNAEVAAKLVYQDGQTAGEQKQMLNTTGMETTNIEFANAKPWPAGKYRAEVSLNGTAAQATEFEVK</sequence>
<comment type="caution">
    <text evidence="1">The sequence shown here is derived from an EMBL/GenBank/DDBJ whole genome shotgun (WGS) entry which is preliminary data.</text>
</comment>
<dbReference type="EMBL" id="JAVDVY010000001">
    <property type="protein sequence ID" value="MDR7132959.1"/>
    <property type="molecule type" value="Genomic_DNA"/>
</dbReference>